<dbReference type="EMBL" id="DPRK01000025">
    <property type="protein sequence ID" value="HCY80411.1"/>
    <property type="molecule type" value="Genomic_DNA"/>
</dbReference>
<dbReference type="GO" id="GO:0016491">
    <property type="term" value="F:oxidoreductase activity"/>
    <property type="evidence" value="ECO:0007669"/>
    <property type="project" value="UniProtKB-KW"/>
</dbReference>
<proteinExistence type="inferred from homology"/>
<dbReference type="Gene3D" id="3.40.50.720">
    <property type="entry name" value="NAD(P)-binding Rossmann-like Domain"/>
    <property type="match status" value="1"/>
</dbReference>
<evidence type="ECO:0000313" key="6">
    <source>
        <dbReference type="EMBL" id="HCY80411.1"/>
    </source>
</evidence>
<name>A0A3D6BMI0_9FLAO</name>
<keyword evidence="3" id="KW-0520">NAD</keyword>
<keyword evidence="2" id="KW-0560">Oxidoreductase</keyword>
<comment type="caution">
    <text evidence="6">The sequence shown here is derived from an EMBL/GenBank/DDBJ whole genome shotgun (WGS) entry which is preliminary data.</text>
</comment>
<dbReference type="Proteomes" id="UP000263268">
    <property type="component" value="Unassembled WGS sequence"/>
</dbReference>
<dbReference type="PANTHER" id="PTHR43180:SF28">
    <property type="entry name" value="NAD(P)-BINDING ROSSMANN-FOLD SUPERFAMILY PROTEIN"/>
    <property type="match status" value="1"/>
</dbReference>
<dbReference type="GO" id="GO:0008202">
    <property type="term" value="P:steroid metabolic process"/>
    <property type="evidence" value="ECO:0007669"/>
    <property type="project" value="UniProtKB-KW"/>
</dbReference>
<evidence type="ECO:0000256" key="4">
    <source>
        <dbReference type="ARBA" id="ARBA00023098"/>
    </source>
</evidence>
<protein>
    <submittedName>
        <fullName evidence="6">3-alpha-hydroxysteroid dehydrogenase</fullName>
    </submittedName>
</protein>
<dbReference type="Pfam" id="PF00106">
    <property type="entry name" value="adh_short"/>
    <property type="match status" value="1"/>
</dbReference>
<dbReference type="PANTHER" id="PTHR43180">
    <property type="entry name" value="3-OXOACYL-(ACYL-CARRIER-PROTEIN) REDUCTASE (AFU_ORTHOLOGUE AFUA_6G11210)"/>
    <property type="match status" value="1"/>
</dbReference>
<dbReference type="InterPro" id="IPR002347">
    <property type="entry name" value="SDR_fam"/>
</dbReference>
<accession>A0A3D6BMI0</accession>
<feature type="non-terminal residue" evidence="6">
    <location>
        <position position="82"/>
    </location>
</feature>
<dbReference type="AlphaFoldDB" id="A0A3D6BMI0"/>
<reference evidence="6 7" key="1">
    <citation type="journal article" date="2018" name="Nat. Biotechnol.">
        <title>A standardized bacterial taxonomy based on genome phylogeny substantially revises the tree of life.</title>
        <authorList>
            <person name="Parks D.H."/>
            <person name="Chuvochina M."/>
            <person name="Waite D.W."/>
            <person name="Rinke C."/>
            <person name="Skarshewski A."/>
            <person name="Chaumeil P.A."/>
            <person name="Hugenholtz P."/>
        </authorList>
    </citation>
    <scope>NUCLEOTIDE SEQUENCE [LARGE SCALE GENOMIC DNA]</scope>
    <source>
        <strain evidence="6">UBA10227</strain>
    </source>
</reference>
<gene>
    <name evidence="6" type="ORF">DHV22_01780</name>
</gene>
<comment type="similarity">
    <text evidence="1">Belongs to the short-chain dehydrogenases/reductases (SDR) family.</text>
</comment>
<evidence type="ECO:0000256" key="2">
    <source>
        <dbReference type="ARBA" id="ARBA00023002"/>
    </source>
</evidence>
<evidence type="ECO:0000256" key="5">
    <source>
        <dbReference type="ARBA" id="ARBA00023221"/>
    </source>
</evidence>
<sequence length="82" mass="9067">MNRLENKVAIITGAARGMGEAHAREFIKQGAKVILADIREEMGRALAEELGENALFVKLDITKVEDWENAVKLGENKFGNIN</sequence>
<dbReference type="SUPFAM" id="SSF51735">
    <property type="entry name" value="NAD(P)-binding Rossmann-fold domains"/>
    <property type="match status" value="1"/>
</dbReference>
<organism evidence="6 7">
    <name type="scientific">Xanthomarina gelatinilytica</name>
    <dbReference type="NCBI Taxonomy" id="1137281"/>
    <lineage>
        <taxon>Bacteria</taxon>
        <taxon>Pseudomonadati</taxon>
        <taxon>Bacteroidota</taxon>
        <taxon>Flavobacteriia</taxon>
        <taxon>Flavobacteriales</taxon>
        <taxon>Flavobacteriaceae</taxon>
        <taxon>Xanthomarina</taxon>
    </lineage>
</organism>
<evidence type="ECO:0000313" key="7">
    <source>
        <dbReference type="Proteomes" id="UP000263268"/>
    </source>
</evidence>
<keyword evidence="4" id="KW-0443">Lipid metabolism</keyword>
<evidence type="ECO:0000256" key="3">
    <source>
        <dbReference type="ARBA" id="ARBA00023027"/>
    </source>
</evidence>
<keyword evidence="5" id="KW-0753">Steroid metabolism</keyword>
<dbReference type="InterPro" id="IPR036291">
    <property type="entry name" value="NAD(P)-bd_dom_sf"/>
</dbReference>
<evidence type="ECO:0000256" key="1">
    <source>
        <dbReference type="ARBA" id="ARBA00006484"/>
    </source>
</evidence>